<feature type="domain" description="Potassium channel" evidence="2">
    <location>
        <begin position="82"/>
        <end position="155"/>
    </location>
</feature>
<dbReference type="GO" id="GO:0034220">
    <property type="term" value="P:monoatomic ion transmembrane transport"/>
    <property type="evidence" value="ECO:0007669"/>
    <property type="project" value="UniProtKB-KW"/>
</dbReference>
<evidence type="ECO:0000313" key="4">
    <source>
        <dbReference type="Proteomes" id="UP000474777"/>
    </source>
</evidence>
<proteinExistence type="predicted"/>
<dbReference type="AlphaFoldDB" id="A0A6B3LRM7"/>
<gene>
    <name evidence="3" type="ORF">GXP69_12330</name>
</gene>
<protein>
    <submittedName>
        <fullName evidence="3">Two pore domain potassium channel family protein</fullName>
    </submittedName>
</protein>
<keyword evidence="3" id="KW-0406">Ion transport</keyword>
<reference evidence="3 4" key="1">
    <citation type="submission" date="2020-02" db="EMBL/GenBank/DDBJ databases">
        <authorList>
            <person name="Kim M.K."/>
        </authorList>
    </citation>
    <scope>NUCLEOTIDE SEQUENCE [LARGE SCALE GENOMIC DNA]</scope>
    <source>
        <strain evidence="3 4">BT327</strain>
    </source>
</reference>
<dbReference type="EMBL" id="JAAGWD010000005">
    <property type="protein sequence ID" value="NEM98483.1"/>
    <property type="molecule type" value="Genomic_DNA"/>
</dbReference>
<dbReference type="Pfam" id="PF07885">
    <property type="entry name" value="Ion_trans_2"/>
    <property type="match status" value="1"/>
</dbReference>
<dbReference type="Gene3D" id="1.10.287.70">
    <property type="match status" value="1"/>
</dbReference>
<keyword evidence="3" id="KW-0407">Ion channel</keyword>
<feature type="transmembrane region" description="Helical" evidence="1">
    <location>
        <begin position="60"/>
        <end position="87"/>
    </location>
</feature>
<keyword evidence="1" id="KW-0472">Membrane</keyword>
<keyword evidence="3" id="KW-0813">Transport</keyword>
<evidence type="ECO:0000259" key="2">
    <source>
        <dbReference type="Pfam" id="PF07885"/>
    </source>
</evidence>
<keyword evidence="4" id="KW-1185">Reference proteome</keyword>
<accession>A0A6B3LRM7</accession>
<evidence type="ECO:0000256" key="1">
    <source>
        <dbReference type="SAM" id="Phobius"/>
    </source>
</evidence>
<evidence type="ECO:0000313" key="3">
    <source>
        <dbReference type="EMBL" id="NEM98483.1"/>
    </source>
</evidence>
<comment type="caution">
    <text evidence="3">The sequence shown here is derived from an EMBL/GenBank/DDBJ whole genome shotgun (WGS) entry which is preliminary data.</text>
</comment>
<dbReference type="Proteomes" id="UP000474777">
    <property type="component" value="Unassembled WGS sequence"/>
</dbReference>
<keyword evidence="1" id="KW-0812">Transmembrane</keyword>
<dbReference type="InterPro" id="IPR013099">
    <property type="entry name" value="K_chnl_dom"/>
</dbReference>
<dbReference type="RefSeq" id="WP_163915377.1">
    <property type="nucleotide sequence ID" value="NZ_JAAGWD010000005.1"/>
</dbReference>
<sequence length="340" mass="38667">MNYIYLGLGILLFILVALDITKTTLSSNGAGSLTNHIARSIWMLFLYASRKNGRSRMLSYVGSAILVTILLTWIIALWGSMLLMLMADKGAIKNSNTNADANLLEQLYYAGYTLSTLGVGDYIPTTDFWRLVTNITAFAGLASITASITYFIPVLQAVEHQSKLSFYISSMGHTPNQILRNSWNGKDFSSFYDNTTTICQMLMQHITHHHSYPIIHYFHNHRIQFSISVGVALLAETYYLLQYSAQPQVNDKLKLTMLKNTLEQYLQLVKSEYIKDAKPDERPPMPELDELLEAGIPLQNKETIAATFQNRLKDQRTLLTVLIETDGWTWEQVYRDEVEL</sequence>
<organism evidence="3 4">
    <name type="scientific">Pontibacter burrus</name>
    <dbReference type="NCBI Taxonomy" id="2704466"/>
    <lineage>
        <taxon>Bacteria</taxon>
        <taxon>Pseudomonadati</taxon>
        <taxon>Bacteroidota</taxon>
        <taxon>Cytophagia</taxon>
        <taxon>Cytophagales</taxon>
        <taxon>Hymenobacteraceae</taxon>
        <taxon>Pontibacter</taxon>
    </lineage>
</organism>
<keyword evidence="1" id="KW-1133">Transmembrane helix</keyword>
<dbReference type="SUPFAM" id="SSF81324">
    <property type="entry name" value="Voltage-gated potassium channels"/>
    <property type="match status" value="1"/>
</dbReference>
<name>A0A6B3LRM7_9BACT</name>